<dbReference type="CDD" id="cd11660">
    <property type="entry name" value="SANT_TRF"/>
    <property type="match status" value="2"/>
</dbReference>
<gene>
    <name evidence="5" type="ORF">EJ05DRAFT_501060</name>
</gene>
<dbReference type="EMBL" id="ML996573">
    <property type="protein sequence ID" value="KAF2757529.1"/>
    <property type="molecule type" value="Genomic_DNA"/>
</dbReference>
<feature type="region of interest" description="Disordered" evidence="2">
    <location>
        <begin position="186"/>
        <end position="273"/>
    </location>
</feature>
<dbReference type="SUPFAM" id="SSF46689">
    <property type="entry name" value="Homeodomain-like"/>
    <property type="match status" value="2"/>
</dbReference>
<dbReference type="Gene3D" id="1.10.10.60">
    <property type="entry name" value="Homeodomain-like"/>
    <property type="match status" value="2"/>
</dbReference>
<feature type="region of interest" description="Disordered" evidence="2">
    <location>
        <begin position="588"/>
        <end position="623"/>
    </location>
</feature>
<dbReference type="PANTHER" id="PTHR46734">
    <property type="entry name" value="TELOMERIC REPEAT-BINDING FACTOR 1 TERF1"/>
    <property type="match status" value="1"/>
</dbReference>
<dbReference type="PROSITE" id="PS50090">
    <property type="entry name" value="MYB_LIKE"/>
    <property type="match status" value="2"/>
</dbReference>
<evidence type="ECO:0000313" key="6">
    <source>
        <dbReference type="Proteomes" id="UP000799437"/>
    </source>
</evidence>
<dbReference type="Pfam" id="PF00249">
    <property type="entry name" value="Myb_DNA-binding"/>
    <property type="match status" value="1"/>
</dbReference>
<accession>A0A6A6W5T5</accession>
<dbReference type="GeneID" id="54488119"/>
<dbReference type="OrthoDB" id="608866at2759"/>
<feature type="compositionally biased region" description="Polar residues" evidence="2">
    <location>
        <begin position="43"/>
        <end position="53"/>
    </location>
</feature>
<evidence type="ECO:0000256" key="2">
    <source>
        <dbReference type="SAM" id="MobiDB-lite"/>
    </source>
</evidence>
<sequence length="675" mass="74371">MEPRINSLINPDLLDHRTNGQVPFQFTLPSIASQRPAPVEPSYNATDDLQSGHGQHFHGRELLYQQSDHHTGREDSSRFPTLQPRPGLGGTEGNDDSRSTSHPNKSSRSKHGVPIAEVLNGPDTTEPSARGGLDHILRDGALKRRRVDDSDTNGIAVERNTSSGSNGMLTLPRPHSIRKKASKRLPPLLQGLHQPPPDAGLFPRITEKDESTDRVVSAHAREEETRNSLPAPKLLPEKESRAPSPRQSAEEIESSEQQPKTTGKEKSKRNKWTDEETAHLLRGVARFGIGKWKKILECEDYEFKECRTSVDLKDRFRSCRPRDYSPQRIVDKPAAVAKDKAPKHVPKKQLNPRKATSLKDADALAEMGIEEPFAKSTRRTRRPFTESEDRAILEGYEKHGSLWHLILKSPEFDTRYRSPRDLRDRFRTKFSDLYVKSGLKSKAADGITAAEESSNAQADSVVATANRDSTSSQPQELVETSEPTPARVALPTNAGITTSTNSLRSLTLMTNFHDVYPSTAYEEESGDDYSPVTLNRNIFGWADANAPLPPLQSLSMSLAPESASFVPSSATTTNTSHGITMSMLMTNDSMPPPPAPTVQKSAQPDSVSGMRATSKPSNSQALPSLSSFLDFAPSVSGRSSMFNLPPPSDTLPGFDFDGRVDGSHTGLLWEDRDEL</sequence>
<dbReference type="InterPro" id="IPR001005">
    <property type="entry name" value="SANT/Myb"/>
</dbReference>
<keyword evidence="1" id="KW-0539">Nucleus</keyword>
<dbReference type="SMART" id="SM00717">
    <property type="entry name" value="SANT"/>
    <property type="match status" value="2"/>
</dbReference>
<proteinExistence type="predicted"/>
<feature type="region of interest" description="Disordered" evidence="2">
    <location>
        <begin position="29"/>
        <end position="174"/>
    </location>
</feature>
<feature type="region of interest" description="Disordered" evidence="2">
    <location>
        <begin position="335"/>
        <end position="358"/>
    </location>
</feature>
<feature type="compositionally biased region" description="Basic and acidic residues" evidence="2">
    <location>
        <begin position="132"/>
        <end position="149"/>
    </location>
</feature>
<dbReference type="InterPro" id="IPR017930">
    <property type="entry name" value="Myb_dom"/>
</dbReference>
<feature type="domain" description="Myb-like" evidence="3">
    <location>
        <begin position="376"/>
        <end position="430"/>
    </location>
</feature>
<name>A0A6A6W5T5_9PEZI</name>
<evidence type="ECO:0000256" key="1">
    <source>
        <dbReference type="ARBA" id="ARBA00023242"/>
    </source>
</evidence>
<dbReference type="PANTHER" id="PTHR46734:SF1">
    <property type="entry name" value="TELOMERIC REPEAT-BINDING FACTOR 1"/>
    <property type="match status" value="1"/>
</dbReference>
<dbReference type="PROSITE" id="PS51294">
    <property type="entry name" value="HTH_MYB"/>
    <property type="match status" value="1"/>
</dbReference>
<evidence type="ECO:0000259" key="4">
    <source>
        <dbReference type="PROSITE" id="PS51294"/>
    </source>
</evidence>
<evidence type="ECO:0008006" key="7">
    <source>
        <dbReference type="Google" id="ProtNLM"/>
    </source>
</evidence>
<dbReference type="InterPro" id="IPR009057">
    <property type="entry name" value="Homeodomain-like_sf"/>
</dbReference>
<feature type="compositionally biased region" description="Polar residues" evidence="2">
    <location>
        <begin position="614"/>
        <end position="623"/>
    </location>
</feature>
<keyword evidence="6" id="KW-1185">Reference proteome</keyword>
<feature type="compositionally biased region" description="Basic and acidic residues" evidence="2">
    <location>
        <begin position="67"/>
        <end position="77"/>
    </location>
</feature>
<feature type="domain" description="HTH myb-type" evidence="4">
    <location>
        <begin position="264"/>
        <end position="324"/>
    </location>
</feature>
<dbReference type="InterPro" id="IPR052450">
    <property type="entry name" value="TRBD-Containing_Protein"/>
</dbReference>
<dbReference type="AlphaFoldDB" id="A0A6A6W5T5"/>
<feature type="region of interest" description="Disordered" evidence="2">
    <location>
        <begin position="444"/>
        <end position="496"/>
    </location>
</feature>
<evidence type="ECO:0000259" key="3">
    <source>
        <dbReference type="PROSITE" id="PS50090"/>
    </source>
</evidence>
<feature type="region of interest" description="Disordered" evidence="2">
    <location>
        <begin position="653"/>
        <end position="675"/>
    </location>
</feature>
<protein>
    <recommendedName>
        <fullName evidence="7">Myb-like domain-containing protein</fullName>
    </recommendedName>
</protein>
<organism evidence="5 6">
    <name type="scientific">Pseudovirgaria hyperparasitica</name>
    <dbReference type="NCBI Taxonomy" id="470096"/>
    <lineage>
        <taxon>Eukaryota</taxon>
        <taxon>Fungi</taxon>
        <taxon>Dikarya</taxon>
        <taxon>Ascomycota</taxon>
        <taxon>Pezizomycotina</taxon>
        <taxon>Dothideomycetes</taxon>
        <taxon>Dothideomycetes incertae sedis</taxon>
        <taxon>Acrospermales</taxon>
        <taxon>Acrospermaceae</taxon>
        <taxon>Pseudovirgaria</taxon>
    </lineage>
</organism>
<dbReference type="RefSeq" id="XP_033599980.1">
    <property type="nucleotide sequence ID" value="XM_033747065.1"/>
</dbReference>
<evidence type="ECO:0000313" key="5">
    <source>
        <dbReference type="EMBL" id="KAF2757529.1"/>
    </source>
</evidence>
<feature type="compositionally biased region" description="Polar residues" evidence="2">
    <location>
        <begin position="159"/>
        <end position="168"/>
    </location>
</feature>
<feature type="compositionally biased region" description="Polar residues" evidence="2">
    <location>
        <begin position="466"/>
        <end position="475"/>
    </location>
</feature>
<dbReference type="Proteomes" id="UP000799437">
    <property type="component" value="Unassembled WGS sequence"/>
</dbReference>
<reference evidence="5" key="1">
    <citation type="journal article" date="2020" name="Stud. Mycol.">
        <title>101 Dothideomycetes genomes: a test case for predicting lifestyles and emergence of pathogens.</title>
        <authorList>
            <person name="Haridas S."/>
            <person name="Albert R."/>
            <person name="Binder M."/>
            <person name="Bloem J."/>
            <person name="Labutti K."/>
            <person name="Salamov A."/>
            <person name="Andreopoulos B."/>
            <person name="Baker S."/>
            <person name="Barry K."/>
            <person name="Bills G."/>
            <person name="Bluhm B."/>
            <person name="Cannon C."/>
            <person name="Castanera R."/>
            <person name="Culley D."/>
            <person name="Daum C."/>
            <person name="Ezra D."/>
            <person name="Gonzalez J."/>
            <person name="Henrissat B."/>
            <person name="Kuo A."/>
            <person name="Liang C."/>
            <person name="Lipzen A."/>
            <person name="Lutzoni F."/>
            <person name="Magnuson J."/>
            <person name="Mondo S."/>
            <person name="Nolan M."/>
            <person name="Ohm R."/>
            <person name="Pangilinan J."/>
            <person name="Park H.-J."/>
            <person name="Ramirez L."/>
            <person name="Alfaro M."/>
            <person name="Sun H."/>
            <person name="Tritt A."/>
            <person name="Yoshinaga Y."/>
            <person name="Zwiers L.-H."/>
            <person name="Turgeon B."/>
            <person name="Goodwin S."/>
            <person name="Spatafora J."/>
            <person name="Crous P."/>
            <person name="Grigoriev I."/>
        </authorList>
    </citation>
    <scope>NUCLEOTIDE SEQUENCE</scope>
    <source>
        <strain evidence="5">CBS 121739</strain>
    </source>
</reference>
<feature type="domain" description="Myb-like" evidence="3">
    <location>
        <begin position="264"/>
        <end position="320"/>
    </location>
</feature>